<gene>
    <name evidence="12" type="ORF">FHS56_000720</name>
</gene>
<dbReference type="EC" id="5.4.2.2" evidence="12"/>
<evidence type="ECO:0000259" key="8">
    <source>
        <dbReference type="Pfam" id="PF00408"/>
    </source>
</evidence>
<evidence type="ECO:0000256" key="3">
    <source>
        <dbReference type="ARBA" id="ARBA00022553"/>
    </source>
</evidence>
<comment type="caution">
    <text evidence="12">The sequence shown here is derived from an EMBL/GenBank/DDBJ whole genome shotgun (WGS) entry which is preliminary data.</text>
</comment>
<keyword evidence="6 12" id="KW-0413">Isomerase</keyword>
<keyword evidence="4 7" id="KW-0479">Metal-binding</keyword>
<dbReference type="PANTHER" id="PTHR45745:SF1">
    <property type="entry name" value="PHOSPHOGLUCOMUTASE 2B-RELATED"/>
    <property type="match status" value="1"/>
</dbReference>
<name>A0A846MNZ9_9BACT</name>
<evidence type="ECO:0000256" key="4">
    <source>
        <dbReference type="ARBA" id="ARBA00022723"/>
    </source>
</evidence>
<comment type="cofactor">
    <cofactor evidence="1">
        <name>Mg(2+)</name>
        <dbReference type="ChEBI" id="CHEBI:18420"/>
    </cofactor>
</comment>
<comment type="similarity">
    <text evidence="2 7">Belongs to the phosphohexose mutase family.</text>
</comment>
<evidence type="ECO:0000313" key="13">
    <source>
        <dbReference type="Proteomes" id="UP000537126"/>
    </source>
</evidence>
<dbReference type="Pfam" id="PF02878">
    <property type="entry name" value="PGM_PMM_I"/>
    <property type="match status" value="1"/>
</dbReference>
<dbReference type="AlphaFoldDB" id="A0A846MNZ9"/>
<feature type="domain" description="Alpha-D-phosphohexomutase alpha/beta/alpha" evidence="11">
    <location>
        <begin position="327"/>
        <end position="433"/>
    </location>
</feature>
<dbReference type="InterPro" id="IPR016055">
    <property type="entry name" value="A-D-PHexomutase_a/b/a-I/II/III"/>
</dbReference>
<reference evidence="12 13" key="1">
    <citation type="submission" date="2020-03" db="EMBL/GenBank/DDBJ databases">
        <title>Genomic Encyclopedia of Type Strains, Phase IV (KMG-IV): sequencing the most valuable type-strain genomes for metagenomic binning, comparative biology and taxonomic classification.</title>
        <authorList>
            <person name="Goeker M."/>
        </authorList>
    </citation>
    <scope>NUCLEOTIDE SEQUENCE [LARGE SCALE GENOMIC DNA]</scope>
    <source>
        <strain evidence="12 13">DSM 5718</strain>
    </source>
</reference>
<dbReference type="SUPFAM" id="SSF55957">
    <property type="entry name" value="Phosphoglucomutase, C-terminal domain"/>
    <property type="match status" value="1"/>
</dbReference>
<keyword evidence="3" id="KW-0597">Phosphoprotein</keyword>
<dbReference type="CDD" id="cd05799">
    <property type="entry name" value="PGM2"/>
    <property type="match status" value="1"/>
</dbReference>
<dbReference type="Gene3D" id="3.40.120.10">
    <property type="entry name" value="Alpha-D-Glucose-1,6-Bisphosphate, subunit A, domain 3"/>
    <property type="match status" value="3"/>
</dbReference>
<dbReference type="SUPFAM" id="SSF53738">
    <property type="entry name" value="Phosphoglucomutase, first 3 domains"/>
    <property type="match status" value="3"/>
</dbReference>
<sequence>MTTNTTLSPEIEARVKEWTQPPFDEDTCQAVLQMLKEGNIQALQDAFYTDLEFGTGGLRGIMGVGTNRMNRYTVGLATHGLALYLKEQFPNEQLRVAIAHDSRHQSDYFAQVTASVFSAHGIEVFLFDNLRPTPLLSFAIRELKCHSGVVITASHNPPAYNGYKAYWKDGAQLVAPHDQAVIQKVKQARIEEVPLSARPELIHTIGPELEERYVQKICALSIQRECVEKHSHMPIVYTPLHGTGITLVPRLMQRWGFHNLHVVEAQAQPDGSFPTVKYPNPEETEALKLAIELGKKVKAALILANDPDADRLGIAVPDDSGEYVLLNGNQTACLLLYYLAKHRKTDTLPLYIVKTIVSTPLIEKIAEAHGLRCYDTLTGFKNIAAIMRQKEGVEQFLMAAEESYGYLIEDFVRDKDGISACAMIAEVTAWAKEHYGGLLQLLRHIHLEYGLYYEGLLSITKEGAEGQAVIQAMMQAFREQPPRTLGGSPVVEIRDYLKKKAWNPSSEKARALDTPASNLLQFLTEEGALVSVRPSGTEPKIKFYFSVSAPLTSASDYGNTLKQLQEKIKQLQQEMLK</sequence>
<dbReference type="GO" id="GO:0006166">
    <property type="term" value="P:purine ribonucleoside salvage"/>
    <property type="evidence" value="ECO:0007669"/>
    <property type="project" value="TreeGrafter"/>
</dbReference>
<dbReference type="InterPro" id="IPR005845">
    <property type="entry name" value="A-D-PHexomutase_a/b/a-II"/>
</dbReference>
<dbReference type="InterPro" id="IPR005844">
    <property type="entry name" value="A-D-PHexomutase_a/b/a-I"/>
</dbReference>
<evidence type="ECO:0000256" key="7">
    <source>
        <dbReference type="RuleBase" id="RU004326"/>
    </source>
</evidence>
<feature type="domain" description="Alpha-D-phosphohexomutase alpha/beta/alpha" evidence="10">
    <location>
        <begin position="212"/>
        <end position="319"/>
    </location>
</feature>
<dbReference type="Pfam" id="PF00408">
    <property type="entry name" value="PGM_PMM_IV"/>
    <property type="match status" value="1"/>
</dbReference>
<accession>A0A846MNZ9</accession>
<dbReference type="InterPro" id="IPR016066">
    <property type="entry name" value="A-D-PHexomutase_CS"/>
</dbReference>
<evidence type="ECO:0000259" key="11">
    <source>
        <dbReference type="Pfam" id="PF02880"/>
    </source>
</evidence>
<dbReference type="InterPro" id="IPR005843">
    <property type="entry name" value="A-D-PHexomutase_C"/>
</dbReference>
<dbReference type="EMBL" id="JAASRN010000001">
    <property type="protein sequence ID" value="NIK73234.1"/>
    <property type="molecule type" value="Genomic_DNA"/>
</dbReference>
<organism evidence="12 13">
    <name type="scientific">Thermonema lapsum</name>
    <dbReference type="NCBI Taxonomy" id="28195"/>
    <lineage>
        <taxon>Bacteria</taxon>
        <taxon>Pseudomonadati</taxon>
        <taxon>Bacteroidota</taxon>
        <taxon>Cytophagia</taxon>
        <taxon>Cytophagales</taxon>
        <taxon>Thermonemataceae</taxon>
        <taxon>Thermonema</taxon>
    </lineage>
</organism>
<keyword evidence="5 7" id="KW-0460">Magnesium</keyword>
<evidence type="ECO:0000256" key="1">
    <source>
        <dbReference type="ARBA" id="ARBA00001946"/>
    </source>
</evidence>
<evidence type="ECO:0000259" key="10">
    <source>
        <dbReference type="Pfam" id="PF02879"/>
    </source>
</evidence>
<dbReference type="Gene3D" id="3.30.310.50">
    <property type="entry name" value="Alpha-D-phosphohexomutase, C-terminal domain"/>
    <property type="match status" value="1"/>
</dbReference>
<dbReference type="GO" id="GO:0000287">
    <property type="term" value="F:magnesium ion binding"/>
    <property type="evidence" value="ECO:0007669"/>
    <property type="project" value="InterPro"/>
</dbReference>
<dbReference type="InterPro" id="IPR005846">
    <property type="entry name" value="A-D-PHexomutase_a/b/a-III"/>
</dbReference>
<dbReference type="Pfam" id="PF02880">
    <property type="entry name" value="PGM_PMM_III"/>
    <property type="match status" value="1"/>
</dbReference>
<evidence type="ECO:0000256" key="2">
    <source>
        <dbReference type="ARBA" id="ARBA00010231"/>
    </source>
</evidence>
<keyword evidence="13" id="KW-1185">Reference proteome</keyword>
<evidence type="ECO:0000256" key="5">
    <source>
        <dbReference type="ARBA" id="ARBA00022842"/>
    </source>
</evidence>
<dbReference type="PANTHER" id="PTHR45745">
    <property type="entry name" value="PHOSPHOMANNOMUTASE 45A"/>
    <property type="match status" value="1"/>
</dbReference>
<proteinExistence type="inferred from homology"/>
<evidence type="ECO:0000313" key="12">
    <source>
        <dbReference type="EMBL" id="NIK73234.1"/>
    </source>
</evidence>
<dbReference type="Proteomes" id="UP000537126">
    <property type="component" value="Unassembled WGS sequence"/>
</dbReference>
<feature type="domain" description="Alpha-D-phosphohexomutase alpha/beta/alpha" evidence="9">
    <location>
        <begin position="52"/>
        <end position="187"/>
    </location>
</feature>
<dbReference type="Pfam" id="PF02879">
    <property type="entry name" value="PGM_PMM_II"/>
    <property type="match status" value="1"/>
</dbReference>
<evidence type="ECO:0000259" key="9">
    <source>
        <dbReference type="Pfam" id="PF02878"/>
    </source>
</evidence>
<dbReference type="GO" id="GO:0008973">
    <property type="term" value="F:phosphopentomutase activity"/>
    <property type="evidence" value="ECO:0007669"/>
    <property type="project" value="TreeGrafter"/>
</dbReference>
<dbReference type="GO" id="GO:0004614">
    <property type="term" value="F:phosphoglucomutase activity"/>
    <property type="evidence" value="ECO:0007669"/>
    <property type="project" value="UniProtKB-EC"/>
</dbReference>
<dbReference type="PROSITE" id="PS00710">
    <property type="entry name" value="PGM_PMM"/>
    <property type="match status" value="1"/>
</dbReference>
<feature type="domain" description="Alpha-D-phosphohexomutase C-terminal" evidence="8">
    <location>
        <begin position="511"/>
        <end position="545"/>
    </location>
</feature>
<evidence type="ECO:0000256" key="6">
    <source>
        <dbReference type="ARBA" id="ARBA00023235"/>
    </source>
</evidence>
<dbReference type="GO" id="GO:0005975">
    <property type="term" value="P:carbohydrate metabolic process"/>
    <property type="evidence" value="ECO:0007669"/>
    <property type="project" value="InterPro"/>
</dbReference>
<dbReference type="InterPro" id="IPR036900">
    <property type="entry name" value="A-D-PHexomutase_C_sf"/>
</dbReference>
<dbReference type="RefSeq" id="WP_166918495.1">
    <property type="nucleotide sequence ID" value="NZ_JAASRN010000001.1"/>
</dbReference>
<protein>
    <submittedName>
        <fullName evidence="12">Phosphoglucomutase</fullName>
        <ecNumber evidence="12">5.4.2.2</ecNumber>
    </submittedName>
</protein>